<evidence type="ECO:0000313" key="3">
    <source>
        <dbReference type="Proteomes" id="UP000236291"/>
    </source>
</evidence>
<organism evidence="2 3">
    <name type="scientific">Trifolium pratense</name>
    <name type="common">Red clover</name>
    <dbReference type="NCBI Taxonomy" id="57577"/>
    <lineage>
        <taxon>Eukaryota</taxon>
        <taxon>Viridiplantae</taxon>
        <taxon>Streptophyta</taxon>
        <taxon>Embryophyta</taxon>
        <taxon>Tracheophyta</taxon>
        <taxon>Spermatophyta</taxon>
        <taxon>Magnoliopsida</taxon>
        <taxon>eudicotyledons</taxon>
        <taxon>Gunneridae</taxon>
        <taxon>Pentapetalae</taxon>
        <taxon>rosids</taxon>
        <taxon>fabids</taxon>
        <taxon>Fabales</taxon>
        <taxon>Fabaceae</taxon>
        <taxon>Papilionoideae</taxon>
        <taxon>50 kb inversion clade</taxon>
        <taxon>NPAAA clade</taxon>
        <taxon>Hologalegina</taxon>
        <taxon>IRL clade</taxon>
        <taxon>Trifolieae</taxon>
        <taxon>Trifolium</taxon>
    </lineage>
</organism>
<reference evidence="2 3" key="1">
    <citation type="journal article" date="2014" name="Am. J. Bot.">
        <title>Genome assembly and annotation for red clover (Trifolium pratense; Fabaceae).</title>
        <authorList>
            <person name="Istvanek J."/>
            <person name="Jaros M."/>
            <person name="Krenek A."/>
            <person name="Repkova J."/>
        </authorList>
    </citation>
    <scope>NUCLEOTIDE SEQUENCE [LARGE SCALE GENOMIC DNA]</scope>
    <source>
        <strain evidence="3">cv. Tatra</strain>
        <tissue evidence="2">Young leaves</tissue>
    </source>
</reference>
<comment type="caution">
    <text evidence="2">The sequence shown here is derived from an EMBL/GenBank/DDBJ whole genome shotgun (WGS) entry which is preliminary data.</text>
</comment>
<accession>A0A2K3KS48</accession>
<gene>
    <name evidence="2" type="ORF">L195_g056539</name>
</gene>
<evidence type="ECO:0000256" key="1">
    <source>
        <dbReference type="SAM" id="MobiDB-lite"/>
    </source>
</evidence>
<sequence>MNSTFKSTLPPPNQVKGRGSRRYLEDYAKAKMDKAIPPDAKFIKQPGTKRM</sequence>
<name>A0A2K3KS48_TRIPR</name>
<dbReference type="AlphaFoldDB" id="A0A2K3KS48"/>
<feature type="region of interest" description="Disordered" evidence="1">
    <location>
        <begin position="1"/>
        <end position="21"/>
    </location>
</feature>
<proteinExistence type="predicted"/>
<dbReference type="EMBL" id="ASHM01107594">
    <property type="protein sequence ID" value="PNX69114.1"/>
    <property type="molecule type" value="Genomic_DNA"/>
</dbReference>
<protein>
    <submittedName>
        <fullName evidence="2">Uncharacterized protein</fullName>
    </submittedName>
</protein>
<evidence type="ECO:0000313" key="2">
    <source>
        <dbReference type="EMBL" id="PNX69114.1"/>
    </source>
</evidence>
<dbReference type="Proteomes" id="UP000236291">
    <property type="component" value="Unassembled WGS sequence"/>
</dbReference>
<reference evidence="2 3" key="2">
    <citation type="journal article" date="2017" name="Front. Plant Sci.">
        <title>Gene Classification and Mining of Molecular Markers Useful in Red Clover (Trifolium pratense) Breeding.</title>
        <authorList>
            <person name="Istvanek J."/>
            <person name="Dluhosova J."/>
            <person name="Dluhos P."/>
            <person name="Patkova L."/>
            <person name="Nedelnik J."/>
            <person name="Repkova J."/>
        </authorList>
    </citation>
    <scope>NUCLEOTIDE SEQUENCE [LARGE SCALE GENOMIC DNA]</scope>
    <source>
        <strain evidence="3">cv. Tatra</strain>
        <tissue evidence="2">Young leaves</tissue>
    </source>
</reference>